<protein>
    <recommendedName>
        <fullName evidence="4">Helix-turn-helix domain protein</fullName>
    </recommendedName>
</protein>
<feature type="region of interest" description="Disordered" evidence="1">
    <location>
        <begin position="95"/>
        <end position="153"/>
    </location>
</feature>
<sequence>MSGMALIWAANVKGLKPAAKIVLIQLADFHNKETGQCNPSAQRLADECEMGRATLFRHMTTLEECGLVTRHARGDGDGGRGSNQYELHLDITLGPSARPKGGGSGAIGVASQNETGGNVSKRRGKSPSGETGVVPNRDSNLTIEPKKEPPSRRCEAAADEDAEKILAAYPPDRLRGKAVCLAQIEEAMKEGIAPEDLLQAVNAYATDSAGFTRSKVCFSDNWFQSRRWQTYVEKQAEDREKTAALQANHHARLACWISDRSPMCKHITGTQVTALLASKLVTQAQIQAAGLRS</sequence>
<dbReference type="AlphaFoldDB" id="A0A1L9NVQ9"/>
<dbReference type="RefSeq" id="WP_245812368.1">
    <property type="nucleotide sequence ID" value="NZ_MLCB01000148.1"/>
</dbReference>
<accession>A0A1L9NVQ9</accession>
<dbReference type="STRING" id="696762.PFRI_24980"/>
<evidence type="ECO:0000313" key="3">
    <source>
        <dbReference type="Proteomes" id="UP000184514"/>
    </source>
</evidence>
<comment type="caution">
    <text evidence="2">The sequence shown here is derived from an EMBL/GenBank/DDBJ whole genome shotgun (WGS) entry which is preliminary data.</text>
</comment>
<proteinExistence type="predicted"/>
<gene>
    <name evidence="2" type="ORF">PFRI_24980</name>
</gene>
<organism evidence="2 3">
    <name type="scientific">Planktotalea frisia</name>
    <dbReference type="NCBI Taxonomy" id="696762"/>
    <lineage>
        <taxon>Bacteria</taxon>
        <taxon>Pseudomonadati</taxon>
        <taxon>Pseudomonadota</taxon>
        <taxon>Alphaproteobacteria</taxon>
        <taxon>Rhodobacterales</taxon>
        <taxon>Paracoccaceae</taxon>
        <taxon>Planktotalea</taxon>
    </lineage>
</organism>
<evidence type="ECO:0000313" key="2">
    <source>
        <dbReference type="EMBL" id="OJI93301.1"/>
    </source>
</evidence>
<name>A0A1L9NVQ9_9RHOB</name>
<evidence type="ECO:0000256" key="1">
    <source>
        <dbReference type="SAM" id="MobiDB-lite"/>
    </source>
</evidence>
<dbReference type="Proteomes" id="UP000184514">
    <property type="component" value="Unassembled WGS sequence"/>
</dbReference>
<dbReference type="Pfam" id="PF13730">
    <property type="entry name" value="HTH_36"/>
    <property type="match status" value="1"/>
</dbReference>
<reference evidence="2 3" key="1">
    <citation type="submission" date="2016-10" db="EMBL/GenBank/DDBJ databases">
        <title>Genome sequence of Planktotalea frisia SH6-1.</title>
        <authorList>
            <person name="Poehlein A."/>
            <person name="Bakenhus I."/>
            <person name="Voget S."/>
            <person name="Brinkhoff T."/>
            <person name="Simon M."/>
        </authorList>
    </citation>
    <scope>NUCLEOTIDE SEQUENCE [LARGE SCALE GENOMIC DNA]</scope>
    <source>
        <strain evidence="2 3">SH6-1</strain>
    </source>
</reference>
<dbReference type="Gene3D" id="1.10.10.10">
    <property type="entry name" value="Winged helix-like DNA-binding domain superfamily/Winged helix DNA-binding domain"/>
    <property type="match status" value="1"/>
</dbReference>
<dbReference type="InterPro" id="IPR036390">
    <property type="entry name" value="WH_DNA-bd_sf"/>
</dbReference>
<dbReference type="InterPro" id="IPR036388">
    <property type="entry name" value="WH-like_DNA-bd_sf"/>
</dbReference>
<dbReference type="EMBL" id="MLCB01000148">
    <property type="protein sequence ID" value="OJI93301.1"/>
    <property type="molecule type" value="Genomic_DNA"/>
</dbReference>
<evidence type="ECO:0008006" key="4">
    <source>
        <dbReference type="Google" id="ProtNLM"/>
    </source>
</evidence>
<keyword evidence="3" id="KW-1185">Reference proteome</keyword>
<feature type="compositionally biased region" description="Basic and acidic residues" evidence="1">
    <location>
        <begin position="144"/>
        <end position="153"/>
    </location>
</feature>
<dbReference type="SUPFAM" id="SSF46785">
    <property type="entry name" value="Winged helix' DNA-binding domain"/>
    <property type="match status" value="1"/>
</dbReference>